<dbReference type="InterPro" id="IPR038332">
    <property type="entry name" value="PPE_sf"/>
</dbReference>
<evidence type="ECO:0000259" key="3">
    <source>
        <dbReference type="Pfam" id="PF00823"/>
    </source>
</evidence>
<feature type="domain" description="PPE" evidence="3">
    <location>
        <begin position="2"/>
        <end position="118"/>
    </location>
</feature>
<dbReference type="GO" id="GO:0052572">
    <property type="term" value="P:response to host immune response"/>
    <property type="evidence" value="ECO:0007669"/>
    <property type="project" value="TreeGrafter"/>
</dbReference>
<evidence type="ECO:0000313" key="6">
    <source>
        <dbReference type="Proteomes" id="UP000465361"/>
    </source>
</evidence>
<dbReference type="InterPro" id="IPR000030">
    <property type="entry name" value="PPE_dom"/>
</dbReference>
<feature type="compositionally biased region" description="Basic residues" evidence="2">
    <location>
        <begin position="369"/>
        <end position="378"/>
    </location>
</feature>
<evidence type="ECO:0000313" key="5">
    <source>
        <dbReference type="EMBL" id="GFG76087.1"/>
    </source>
</evidence>
<dbReference type="Gene3D" id="1.20.1260.20">
    <property type="entry name" value="PPE superfamily"/>
    <property type="match status" value="1"/>
</dbReference>
<reference evidence="5 6" key="1">
    <citation type="journal article" date="2019" name="Emerg. Microbes Infect.">
        <title>Comprehensive subspecies identification of 175 nontuberculous mycobacteria species based on 7547 genomic profiles.</title>
        <authorList>
            <person name="Matsumoto Y."/>
            <person name="Kinjo T."/>
            <person name="Motooka D."/>
            <person name="Nabeya D."/>
            <person name="Jung N."/>
            <person name="Uechi K."/>
            <person name="Horii T."/>
            <person name="Iida T."/>
            <person name="Fujita J."/>
            <person name="Nakamura S."/>
        </authorList>
    </citation>
    <scope>NUCLEOTIDE SEQUENCE [LARGE SCALE GENOMIC DNA]</scope>
    <source>
        <strain evidence="5 6">JCM 17322</strain>
    </source>
</reference>
<comment type="similarity">
    <text evidence="1">Belongs to the mycobacterial PPE family.</text>
</comment>
<evidence type="ECO:0000256" key="1">
    <source>
        <dbReference type="ARBA" id="ARBA00010652"/>
    </source>
</evidence>
<organism evidence="5 6">
    <name type="scientific">Mycobacterium botniense</name>
    <dbReference type="NCBI Taxonomy" id="84962"/>
    <lineage>
        <taxon>Bacteria</taxon>
        <taxon>Bacillati</taxon>
        <taxon>Actinomycetota</taxon>
        <taxon>Actinomycetes</taxon>
        <taxon>Mycobacteriales</taxon>
        <taxon>Mycobacteriaceae</taxon>
        <taxon>Mycobacterium</taxon>
    </lineage>
</organism>
<evidence type="ECO:0000256" key="2">
    <source>
        <dbReference type="SAM" id="MobiDB-lite"/>
    </source>
</evidence>
<gene>
    <name evidence="5" type="primary">PPE3_2</name>
    <name evidence="5" type="ORF">MBOT_34520</name>
</gene>
<dbReference type="Pfam" id="PF00823">
    <property type="entry name" value="PPE"/>
    <property type="match status" value="1"/>
</dbReference>
<protein>
    <submittedName>
        <fullName evidence="5">Putative PPE family protein PPE3</fullName>
    </submittedName>
</protein>
<feature type="region of interest" description="Disordered" evidence="2">
    <location>
        <begin position="343"/>
        <end position="379"/>
    </location>
</feature>
<keyword evidence="6" id="KW-1185">Reference proteome</keyword>
<dbReference type="InterPro" id="IPR043641">
    <property type="entry name" value="PPE-PPW_C"/>
</dbReference>
<dbReference type="PANTHER" id="PTHR46766">
    <property type="entry name" value="GLUTAMINE-RICH PROTEIN 2"/>
    <property type="match status" value="1"/>
</dbReference>
<feature type="domain" description="PPE-PPW subfamily C-terminal" evidence="4">
    <location>
        <begin position="409"/>
        <end position="453"/>
    </location>
</feature>
<dbReference type="Proteomes" id="UP000465361">
    <property type="component" value="Unassembled WGS sequence"/>
</dbReference>
<name>A0A7I9Y284_9MYCO</name>
<sequence length="463" mass="46317">MLAAVQARVWEGPSAESYVAAHGPYLMWLLRASAISAAAAAQHETVAGAYTTAVATMPSLAELAANHAAHAVLVATNFFGINTIPIALNEADYARMWVQAATTMSTYHAVSSTAVASTPHTGAAPQIQNSGYGHGVQTGPGTTGAEFGGKGNPTDGILPIIDNDAGDPYDLSWWINRLLEVPETLVRDIQLIEHNPAQGLTQLSYDIPGLVSDEFGHALQAVQYFPETTALPFTVPAGSGGGFAGMVPSALAGVQPEAITAPAAAAAPAASGVPTVASSVASSIAAPGITVPASTPAAAPAATASTVVGAAPVPPTAATGAGFVPPYVVGPPGIGFGSGMRASAGASANRKAPQPDPVAAVTREQGRALRPRRAKRRGRGAEVMAMNIAVDPDWGGPLDEEPLTSTAESGAGAARMGFAGVAGQGTPRQAAGLITLAGGEFGGPAVPIVPGTWDPDGAGETQR</sequence>
<dbReference type="PANTHER" id="PTHR46766:SF1">
    <property type="entry name" value="GLUTAMINE-RICH PROTEIN 2"/>
    <property type="match status" value="1"/>
</dbReference>
<proteinExistence type="inferred from homology"/>
<dbReference type="AlphaFoldDB" id="A0A7I9Y284"/>
<dbReference type="Pfam" id="PF18878">
    <property type="entry name" value="PPE-PPW"/>
    <property type="match status" value="1"/>
</dbReference>
<evidence type="ECO:0000259" key="4">
    <source>
        <dbReference type="Pfam" id="PF18878"/>
    </source>
</evidence>
<dbReference type="SUPFAM" id="SSF140459">
    <property type="entry name" value="PE/PPE dimer-like"/>
    <property type="match status" value="1"/>
</dbReference>
<accession>A0A7I9Y284</accession>
<dbReference type="EMBL" id="BLKW01000004">
    <property type="protein sequence ID" value="GFG76087.1"/>
    <property type="molecule type" value="Genomic_DNA"/>
</dbReference>
<comment type="caution">
    <text evidence="5">The sequence shown here is derived from an EMBL/GenBank/DDBJ whole genome shotgun (WGS) entry which is preliminary data.</text>
</comment>